<organism evidence="2 3">
    <name type="scientific">Thraustotheca clavata</name>
    <dbReference type="NCBI Taxonomy" id="74557"/>
    <lineage>
        <taxon>Eukaryota</taxon>
        <taxon>Sar</taxon>
        <taxon>Stramenopiles</taxon>
        <taxon>Oomycota</taxon>
        <taxon>Saprolegniomycetes</taxon>
        <taxon>Saprolegniales</taxon>
        <taxon>Achlyaceae</taxon>
        <taxon>Thraustotheca</taxon>
    </lineage>
</organism>
<feature type="domain" description="DUF659" evidence="1">
    <location>
        <begin position="33"/>
        <end position="156"/>
    </location>
</feature>
<dbReference type="InterPro" id="IPR007021">
    <property type="entry name" value="DUF659"/>
</dbReference>
<dbReference type="SUPFAM" id="SSF53098">
    <property type="entry name" value="Ribonuclease H-like"/>
    <property type="match status" value="1"/>
</dbReference>
<comment type="caution">
    <text evidence="2">The sequence shown here is derived from an EMBL/GenBank/DDBJ whole genome shotgun (WGS) entry which is preliminary data.</text>
</comment>
<dbReference type="Proteomes" id="UP000243217">
    <property type="component" value="Unassembled WGS sequence"/>
</dbReference>
<evidence type="ECO:0000313" key="3">
    <source>
        <dbReference type="Proteomes" id="UP000243217"/>
    </source>
</evidence>
<dbReference type="Pfam" id="PF04937">
    <property type="entry name" value="DUF659"/>
    <property type="match status" value="1"/>
</dbReference>
<evidence type="ECO:0000259" key="1">
    <source>
        <dbReference type="Pfam" id="PF04937"/>
    </source>
</evidence>
<dbReference type="OrthoDB" id="103288at2759"/>
<accession>A0A1V9Z5U1</accession>
<sequence length="234" mass="25153">MTVAMAFYANGISFRVIEDPFFQATLVNNLKGKSNLAVVSDGWSNTNGDNIINFVVTSSQVSPVYWGSANASGHVHTGNYIAEIILAMVKDLESFIGVNTVTPVVTDNAANLKSAWAIITQSNSAIVCSGCVAYGMNLMIKDILSIEFFENVLEHLHQLSAFNFLVLMYGSYSSPGELDGEWPLSWTATVPPPTIATMSPQASRIFTKGVAQGQVAAAVRMLTSGVLACRINLY</sequence>
<evidence type="ECO:0000313" key="2">
    <source>
        <dbReference type="EMBL" id="OQR93359.1"/>
    </source>
</evidence>
<keyword evidence="3" id="KW-1185">Reference proteome</keyword>
<dbReference type="STRING" id="74557.A0A1V9Z5U1"/>
<reference evidence="2 3" key="1">
    <citation type="journal article" date="2014" name="Genome Biol. Evol.">
        <title>The secreted proteins of Achlya hypogyna and Thraustotheca clavata identify the ancestral oomycete secretome and reveal gene acquisitions by horizontal gene transfer.</title>
        <authorList>
            <person name="Misner I."/>
            <person name="Blouin N."/>
            <person name="Leonard G."/>
            <person name="Richards T.A."/>
            <person name="Lane C.E."/>
        </authorList>
    </citation>
    <scope>NUCLEOTIDE SEQUENCE [LARGE SCALE GENOMIC DNA]</scope>
    <source>
        <strain evidence="2 3">ATCC 34112</strain>
    </source>
</reference>
<protein>
    <recommendedName>
        <fullName evidence="1">DUF659 domain-containing protein</fullName>
    </recommendedName>
</protein>
<dbReference type="AlphaFoldDB" id="A0A1V9Z5U1"/>
<dbReference type="EMBL" id="JNBS01002259">
    <property type="protein sequence ID" value="OQR93359.1"/>
    <property type="molecule type" value="Genomic_DNA"/>
</dbReference>
<dbReference type="InterPro" id="IPR012337">
    <property type="entry name" value="RNaseH-like_sf"/>
</dbReference>
<name>A0A1V9Z5U1_9STRA</name>
<proteinExistence type="predicted"/>
<gene>
    <name evidence="2" type="ORF">THRCLA_22316</name>
</gene>